<keyword evidence="2" id="KW-0479">Metal-binding</keyword>
<dbReference type="PANTHER" id="PTHR42813">
    <property type="entry name" value="ZINC-TYPE ALCOHOL DEHYDROGENASE-LIKE"/>
    <property type="match status" value="1"/>
</dbReference>
<dbReference type="Gene3D" id="3.40.50.720">
    <property type="entry name" value="NAD(P)-binding Rossmann-like Domain"/>
    <property type="match status" value="1"/>
</dbReference>
<dbReference type="InterPro" id="IPR013149">
    <property type="entry name" value="ADH-like_C"/>
</dbReference>
<comment type="caution">
    <text evidence="6">The sequence shown here is derived from an EMBL/GenBank/DDBJ whole genome shotgun (WGS) entry which is preliminary data.</text>
</comment>
<evidence type="ECO:0000259" key="4">
    <source>
        <dbReference type="Pfam" id="PF00107"/>
    </source>
</evidence>
<dbReference type="Pfam" id="PF08240">
    <property type="entry name" value="ADH_N"/>
    <property type="match status" value="1"/>
</dbReference>
<dbReference type="EMBL" id="VWPK01000041">
    <property type="protein sequence ID" value="KAA5609917.1"/>
    <property type="molecule type" value="Genomic_DNA"/>
</dbReference>
<feature type="domain" description="Alcohol dehydrogenase-like C-terminal" evidence="4">
    <location>
        <begin position="196"/>
        <end position="277"/>
    </location>
</feature>
<dbReference type="SUPFAM" id="SSF51735">
    <property type="entry name" value="NAD(P)-binding Rossmann-fold domains"/>
    <property type="match status" value="1"/>
</dbReference>
<evidence type="ECO:0000256" key="3">
    <source>
        <dbReference type="ARBA" id="ARBA00022833"/>
    </source>
</evidence>
<dbReference type="PANTHER" id="PTHR42813:SF2">
    <property type="entry name" value="DEHYDROGENASE, ZINC-CONTAINING, PUTATIVE (AFU_ORTHOLOGUE AFUA_2G02810)-RELATED"/>
    <property type="match status" value="1"/>
</dbReference>
<dbReference type="InterPro" id="IPR013154">
    <property type="entry name" value="ADH-like_N"/>
</dbReference>
<dbReference type="Gene3D" id="3.90.180.10">
    <property type="entry name" value="Medium-chain alcohol dehydrogenases, catalytic domain"/>
    <property type="match status" value="1"/>
</dbReference>
<proteinExistence type="predicted"/>
<dbReference type="InterPro" id="IPR036291">
    <property type="entry name" value="NAD(P)-bd_dom_sf"/>
</dbReference>
<dbReference type="OrthoDB" id="9773078at2"/>
<evidence type="ECO:0000259" key="5">
    <source>
        <dbReference type="Pfam" id="PF08240"/>
    </source>
</evidence>
<dbReference type="CDD" id="cd08283">
    <property type="entry name" value="FDH_like_1"/>
    <property type="match status" value="1"/>
</dbReference>
<dbReference type="AlphaFoldDB" id="A0A5M6IPN7"/>
<evidence type="ECO:0000313" key="6">
    <source>
        <dbReference type="EMBL" id="KAA5609917.1"/>
    </source>
</evidence>
<evidence type="ECO:0000313" key="7">
    <source>
        <dbReference type="Proteomes" id="UP000325255"/>
    </source>
</evidence>
<organism evidence="6 7">
    <name type="scientific">Rhodovastum atsumiense</name>
    <dbReference type="NCBI Taxonomy" id="504468"/>
    <lineage>
        <taxon>Bacteria</taxon>
        <taxon>Pseudomonadati</taxon>
        <taxon>Pseudomonadota</taxon>
        <taxon>Alphaproteobacteria</taxon>
        <taxon>Acetobacterales</taxon>
        <taxon>Acetobacteraceae</taxon>
        <taxon>Rhodovastum</taxon>
    </lineage>
</organism>
<keyword evidence="7" id="KW-1185">Reference proteome</keyword>
<comment type="cofactor">
    <cofactor evidence="1">
        <name>Zn(2+)</name>
        <dbReference type="ChEBI" id="CHEBI:29105"/>
    </cofactor>
</comment>
<gene>
    <name evidence="6" type="ORF">F1189_21735</name>
</gene>
<dbReference type="Proteomes" id="UP000325255">
    <property type="component" value="Unassembled WGS sequence"/>
</dbReference>
<evidence type="ECO:0000256" key="1">
    <source>
        <dbReference type="ARBA" id="ARBA00001947"/>
    </source>
</evidence>
<dbReference type="Pfam" id="PF00107">
    <property type="entry name" value="ADH_zinc_N"/>
    <property type="match status" value="1"/>
</dbReference>
<dbReference type="SUPFAM" id="SSF50129">
    <property type="entry name" value="GroES-like"/>
    <property type="match status" value="1"/>
</dbReference>
<name>A0A5M6IPN7_9PROT</name>
<reference evidence="6 7" key="1">
    <citation type="submission" date="2019-09" db="EMBL/GenBank/DDBJ databases">
        <title>Genome sequence of Rhodovastum atsumiense, a diverse member of the Acetobacteraceae family of non-sulfur purple photosynthetic bacteria.</title>
        <authorList>
            <person name="Meyer T."/>
            <person name="Kyndt J."/>
        </authorList>
    </citation>
    <scope>NUCLEOTIDE SEQUENCE [LARGE SCALE GENOMIC DNA]</scope>
    <source>
        <strain evidence="6 7">DSM 21279</strain>
    </source>
</reference>
<keyword evidence="3" id="KW-0862">Zinc</keyword>
<dbReference type="GO" id="GO:0046872">
    <property type="term" value="F:metal ion binding"/>
    <property type="evidence" value="ECO:0007669"/>
    <property type="project" value="UniProtKB-KW"/>
</dbReference>
<dbReference type="RefSeq" id="WP_150042984.1">
    <property type="nucleotide sequence ID" value="NZ_OW485601.1"/>
</dbReference>
<sequence>MRALCWHGKQDIRCDTVPDPRIEHPRDAIIRVTSCAICGSDLHLYDGFMPGMEHGDIMGHEFMGVVEEVGAENRKLKKGDRVVVPFTIVCGACDQCRRGNFSVCERSNRNKELADKVFGHATAGLFGYTHLTGGYPGGQAEYVRVPFADQAPVKVPDGLSDEQVLFLGDIFPTGWQAVVQCDLQPADTVAIWGAGPVGQFCVRSAVLLGARQVICIDHVPERLSMARAGGAITIDFDTESVIERLNELTRGKGPEKCIDAVGLEAHAGRSVDSLYDRAKQAVMLETDRPHVLREMMYVCRPAGVLSVPGVYGGLLDKIPFGMAMNKGLTIRMGQTHVNRWTDDLLRRIREGQIDPSFVITHTVDLAEGPGMYKTFRDKQDGCIKVVLKP</sequence>
<feature type="domain" description="Alcohol dehydrogenase-like N-terminal" evidence="5">
    <location>
        <begin position="25"/>
        <end position="152"/>
    </location>
</feature>
<accession>A0A5M6IPN7</accession>
<protein>
    <submittedName>
        <fullName evidence="6">Glutathione-dependent formaldehyde dehydrogenase</fullName>
    </submittedName>
</protein>
<dbReference type="InterPro" id="IPR011032">
    <property type="entry name" value="GroES-like_sf"/>
</dbReference>
<evidence type="ECO:0000256" key="2">
    <source>
        <dbReference type="ARBA" id="ARBA00022723"/>
    </source>
</evidence>